<accession>A0A0L1IZY1</accession>
<evidence type="ECO:0000256" key="6">
    <source>
        <dbReference type="SAM" id="MobiDB-lite"/>
    </source>
</evidence>
<dbReference type="GO" id="GO:0008410">
    <property type="term" value="F:CoA-transferase activity"/>
    <property type="evidence" value="ECO:0007669"/>
    <property type="project" value="InterPro"/>
</dbReference>
<evidence type="ECO:0000313" key="9">
    <source>
        <dbReference type="Proteomes" id="UP000037505"/>
    </source>
</evidence>
<dbReference type="GO" id="GO:0000981">
    <property type="term" value="F:DNA-binding transcription factor activity, RNA polymerase II-specific"/>
    <property type="evidence" value="ECO:0007669"/>
    <property type="project" value="InterPro"/>
</dbReference>
<dbReference type="AlphaFoldDB" id="A0A0L1IZY1"/>
<dbReference type="Gene3D" id="4.10.240.10">
    <property type="entry name" value="Zn(2)-C6 fungal-type DNA-binding domain"/>
    <property type="match status" value="1"/>
</dbReference>
<dbReference type="InterPro" id="IPR037171">
    <property type="entry name" value="NagB/RpiA_transferase-like"/>
</dbReference>
<dbReference type="PROSITE" id="PS50048">
    <property type="entry name" value="ZN2_CY6_FUNGAL_2"/>
    <property type="match status" value="1"/>
</dbReference>
<dbReference type="Pfam" id="PF01144">
    <property type="entry name" value="CoA_trans"/>
    <property type="match status" value="2"/>
</dbReference>
<dbReference type="Pfam" id="PF00172">
    <property type="entry name" value="Zn_clus"/>
    <property type="match status" value="1"/>
</dbReference>
<dbReference type="STRING" id="1509407.A0A0L1IZY1"/>
<name>A0A0L1IZY1_ASPN3</name>
<dbReference type="Gene3D" id="3.40.1080.10">
    <property type="entry name" value="Glutaconate Coenzyme A-transferase"/>
    <property type="match status" value="2"/>
</dbReference>
<dbReference type="InterPro" id="IPR012791">
    <property type="entry name" value="3-oxoacid_CoA-transf_B"/>
</dbReference>
<keyword evidence="1" id="KW-0808">Transferase</keyword>
<reference evidence="8 9" key="1">
    <citation type="submission" date="2014-06" db="EMBL/GenBank/DDBJ databases">
        <title>The Genome of the Aflatoxigenic Filamentous Fungus Aspergillus nomius.</title>
        <authorList>
            <person name="Moore M.G."/>
            <person name="Shannon B.M."/>
            <person name="Brian M.M."/>
        </authorList>
    </citation>
    <scope>NUCLEOTIDE SEQUENCE [LARGE SCALE GENOMIC DNA]</scope>
    <source>
        <strain evidence="8 9">NRRL 13137</strain>
    </source>
</reference>
<keyword evidence="3" id="KW-0238">DNA-binding</keyword>
<dbReference type="PROSITE" id="PS00463">
    <property type="entry name" value="ZN2_CY6_FUNGAL_1"/>
    <property type="match status" value="1"/>
</dbReference>
<evidence type="ECO:0000313" key="8">
    <source>
        <dbReference type="EMBL" id="KNG84728.1"/>
    </source>
</evidence>
<dbReference type="Proteomes" id="UP000037505">
    <property type="component" value="Unassembled WGS sequence"/>
</dbReference>
<dbReference type="GeneID" id="26807350"/>
<keyword evidence="2" id="KW-0805">Transcription regulation</keyword>
<organism evidence="8 9">
    <name type="scientific">Aspergillus nomiae NRRL (strain ATCC 15546 / NRRL 13137 / CBS 260.88 / M93)</name>
    <dbReference type="NCBI Taxonomy" id="1509407"/>
    <lineage>
        <taxon>Eukaryota</taxon>
        <taxon>Fungi</taxon>
        <taxon>Dikarya</taxon>
        <taxon>Ascomycota</taxon>
        <taxon>Pezizomycotina</taxon>
        <taxon>Eurotiomycetes</taxon>
        <taxon>Eurotiomycetidae</taxon>
        <taxon>Eurotiales</taxon>
        <taxon>Aspergillaceae</taxon>
        <taxon>Aspergillus</taxon>
        <taxon>Aspergillus subgen. Circumdati</taxon>
    </lineage>
</organism>
<dbReference type="CDD" id="cd12148">
    <property type="entry name" value="fungal_TF_MHR"/>
    <property type="match status" value="1"/>
</dbReference>
<dbReference type="GO" id="GO:0009893">
    <property type="term" value="P:positive regulation of metabolic process"/>
    <property type="evidence" value="ECO:0007669"/>
    <property type="project" value="UniProtKB-ARBA"/>
</dbReference>
<dbReference type="GO" id="GO:0003677">
    <property type="term" value="F:DNA binding"/>
    <property type="evidence" value="ECO:0007669"/>
    <property type="project" value="UniProtKB-KW"/>
</dbReference>
<keyword evidence="4" id="KW-0804">Transcription</keyword>
<protein>
    <recommendedName>
        <fullName evidence="7">Zn(2)-C6 fungal-type domain-containing protein</fullName>
    </recommendedName>
</protein>
<evidence type="ECO:0000256" key="2">
    <source>
        <dbReference type="ARBA" id="ARBA00023015"/>
    </source>
</evidence>
<keyword evidence="9" id="KW-1185">Reference proteome</keyword>
<dbReference type="PANTHER" id="PTHR13707">
    <property type="entry name" value="KETOACID-COENZYME A TRANSFERASE"/>
    <property type="match status" value="1"/>
</dbReference>
<evidence type="ECO:0000256" key="3">
    <source>
        <dbReference type="ARBA" id="ARBA00023125"/>
    </source>
</evidence>
<dbReference type="SUPFAM" id="SSF100950">
    <property type="entry name" value="NagB/RpiA/CoA transferase-like"/>
    <property type="match status" value="2"/>
</dbReference>
<comment type="caution">
    <text evidence="8">The sequence shown here is derived from an EMBL/GenBank/DDBJ whole genome shotgun (WGS) entry which is preliminary data.</text>
</comment>
<dbReference type="InterPro" id="IPR036864">
    <property type="entry name" value="Zn2-C6_fun-type_DNA-bd_sf"/>
</dbReference>
<proteinExistence type="predicted"/>
<dbReference type="EMBL" id="JNOM01000191">
    <property type="protein sequence ID" value="KNG84728.1"/>
    <property type="molecule type" value="Genomic_DNA"/>
</dbReference>
<dbReference type="SUPFAM" id="SSF57701">
    <property type="entry name" value="Zn2/Cys6 DNA-binding domain"/>
    <property type="match status" value="1"/>
</dbReference>
<dbReference type="GO" id="GO:0008270">
    <property type="term" value="F:zinc ion binding"/>
    <property type="evidence" value="ECO:0007669"/>
    <property type="project" value="InterPro"/>
</dbReference>
<gene>
    <name evidence="8" type="ORF">ANOM_005546</name>
</gene>
<evidence type="ECO:0000256" key="4">
    <source>
        <dbReference type="ARBA" id="ARBA00023163"/>
    </source>
</evidence>
<evidence type="ECO:0000256" key="1">
    <source>
        <dbReference type="ARBA" id="ARBA00022679"/>
    </source>
</evidence>
<dbReference type="SMART" id="SM00882">
    <property type="entry name" value="CoA_trans"/>
    <property type="match status" value="2"/>
</dbReference>
<dbReference type="FunFam" id="4.10.240.10:FF:000078">
    <property type="entry name" value="Putative Zn(II)2Cys6 transcription factor (Eurofung)"/>
    <property type="match status" value="1"/>
</dbReference>
<dbReference type="InterPro" id="IPR004165">
    <property type="entry name" value="CoA_trans_fam_I"/>
</dbReference>
<feature type="region of interest" description="Disordered" evidence="6">
    <location>
        <begin position="118"/>
        <end position="145"/>
    </location>
</feature>
<dbReference type="OrthoDB" id="1933379at2759"/>
<evidence type="ECO:0000259" key="7">
    <source>
        <dbReference type="PROSITE" id="PS50048"/>
    </source>
</evidence>
<evidence type="ECO:0000256" key="5">
    <source>
        <dbReference type="ARBA" id="ARBA00023242"/>
    </source>
</evidence>
<dbReference type="InterPro" id="IPR001138">
    <property type="entry name" value="Zn2Cys6_DnaBD"/>
</dbReference>
<sequence length="1237" mass="134183">MDDTATTPSLNKTSHARQAACLNCRKSKVRCNRTPGDAGCDRCRQAAAECIVPSHHVGRQKGVKNKRKGLEKALHQIEQALKRPKSDAPESDAAQKIISNLHDLLNKTQGNQLYPEADELSEDTDRARNPHSPHGVDTGDSLSLDDAENPLQLLARASDLQLPPAEVRSFQRWRPLEPLQPTALPQNNNAEDDSSTARLFFVPVKAHLDLGSDMDPVELGLVTLDEAESLFAFFYQDLAHTRWGLDPVVHTASFVRSQSAFLFTSIMAAAALFLPSAAALSKRLSRHCKSLAQMVIAKRFRSVEIVLAFMVNVPWMAHGNYLGDDDTCSYIAMALAIALDLSLNKIVLPSTSFDNGVIRRLAKADCIDAKRALHMDGFDNVDPNSEWGQRLLRRRERTWIALFVLERGVCLARGRSYTVPQTSLIVSCDRWHVSNFADARDGPMNSMAALRRNLDDLFKKVKSSCDNYQVTDAGSEAAQSIKTMIESFYDRWYETWGPAIGEGQSYSLPPYVEILVTHTRLSTYGGVINHPTAPLEVKRFFRAAGLSSALNVMRAAIQGESRLKSMPNNTVIMISFAACSALSLSVAPTDTRSSLAPSVRTLIEETAGVLERIGATPSHRNGASVLYGRYLRELVRRGSENQNEPRMPAEATLRSPSAFDGYGTVPPVSQPSFSPLLWSEPLQFSAMSDGQIIDAVNRAGITFGTGVPDVPLDDIMSWDCVPLLRRTDIRKSAQYSTATAEQPVRMPEIDRAASKLFRNADDAVADLRSGSTILSSGFGLCGVAETIISAIHRRGPEHLHSLTAVSNNAGAPGRGGLSTLTQAGQVNRLILSYLGNNKALEKKYLTGDIAIELCPQGTLAERLRAGGAGIPAFFTPTGAHTFLQEGQIPVRLDKSGKVLEHGKPRETRIFNGKTYLMESALTGDVAILRAWKADEAGNCVFRYTTKAFSPLVAKAATLTIVEAENIVPVGSIDPDDVDLPGIFVDRIVPATVPKSIEIKKLRSTDDAGAVQLTKDAAMVQRNRIAKRAAKELKQGYYVNLGVGIPTLAPSFLPEGVKVWVQSENGLLGMGSYPTEDEVDPDIINAGKETVTLVPGAATFDSSESFGMIRGGHVDVSILGALQVSANGDLANYMIPGKVFKGMGGAMDLISNPDRTKIVVATSHTAKDGSPKIVSECELPLTGANCVSTIITDLCVFQVDRDKGELLLTELAPGVEVEEVQSKTGAKFTVAKQLELME</sequence>
<feature type="region of interest" description="Disordered" evidence="6">
    <location>
        <begin position="171"/>
        <end position="191"/>
    </location>
</feature>
<dbReference type="RefSeq" id="XP_015405651.1">
    <property type="nucleotide sequence ID" value="XM_015550803.1"/>
</dbReference>
<keyword evidence="5" id="KW-0539">Nucleus</keyword>
<dbReference type="PANTHER" id="PTHR13707:SF60">
    <property type="entry name" value="ACETATE COA-TRANSFERASE SUBUNIT ALPHA"/>
    <property type="match status" value="1"/>
</dbReference>
<dbReference type="CDD" id="cd00067">
    <property type="entry name" value="GAL4"/>
    <property type="match status" value="1"/>
</dbReference>
<dbReference type="NCBIfam" id="TIGR02428">
    <property type="entry name" value="pcaJ_scoB_fam"/>
    <property type="match status" value="1"/>
</dbReference>
<feature type="domain" description="Zn(2)-C6 fungal-type" evidence="7">
    <location>
        <begin position="20"/>
        <end position="52"/>
    </location>
</feature>